<dbReference type="OrthoDB" id="1022638at2759"/>
<dbReference type="SUPFAM" id="SSF54695">
    <property type="entry name" value="POZ domain"/>
    <property type="match status" value="1"/>
</dbReference>
<proteinExistence type="predicted"/>
<keyword evidence="4" id="KW-1185">Reference proteome</keyword>
<dbReference type="CDD" id="cd18186">
    <property type="entry name" value="BTB_POZ_ZBTB_KLHL-like"/>
    <property type="match status" value="1"/>
</dbReference>
<dbReference type="PANTHER" id="PTHR47843:SF5">
    <property type="entry name" value="BTB_POZ DOMAIN PROTEIN"/>
    <property type="match status" value="1"/>
</dbReference>
<name>A0A8H3VX42_9PEZI</name>
<feature type="compositionally biased region" description="Basic and acidic residues" evidence="1">
    <location>
        <begin position="15"/>
        <end position="31"/>
    </location>
</feature>
<dbReference type="PANTHER" id="PTHR47843">
    <property type="entry name" value="BTB DOMAIN-CONTAINING PROTEIN-RELATED"/>
    <property type="match status" value="1"/>
</dbReference>
<gene>
    <name evidence="3" type="ORF">GQ607_017034</name>
</gene>
<dbReference type="InterPro" id="IPR000210">
    <property type="entry name" value="BTB/POZ_dom"/>
</dbReference>
<dbReference type="Proteomes" id="UP000434172">
    <property type="component" value="Unassembled WGS sequence"/>
</dbReference>
<evidence type="ECO:0000259" key="2">
    <source>
        <dbReference type="PROSITE" id="PS50097"/>
    </source>
</evidence>
<feature type="domain" description="BTB" evidence="2">
    <location>
        <begin position="59"/>
        <end position="123"/>
    </location>
</feature>
<dbReference type="Pfam" id="PF00651">
    <property type="entry name" value="BTB"/>
    <property type="match status" value="1"/>
</dbReference>
<evidence type="ECO:0000256" key="1">
    <source>
        <dbReference type="SAM" id="MobiDB-lite"/>
    </source>
</evidence>
<comment type="caution">
    <text evidence="3">The sequence shown here is derived from an EMBL/GenBank/DDBJ whole genome shotgun (WGS) entry which is preliminary data.</text>
</comment>
<feature type="region of interest" description="Disordered" evidence="1">
    <location>
        <begin position="1"/>
        <end position="31"/>
    </location>
</feature>
<dbReference type="Gene3D" id="3.30.710.10">
    <property type="entry name" value="Potassium Channel Kv1.1, Chain A"/>
    <property type="match status" value="1"/>
</dbReference>
<dbReference type="EMBL" id="WOWK01000188">
    <property type="protein sequence ID" value="KAF0315749.1"/>
    <property type="molecule type" value="Genomic_DNA"/>
</dbReference>
<feature type="region of interest" description="Disordered" evidence="1">
    <location>
        <begin position="149"/>
        <end position="224"/>
    </location>
</feature>
<evidence type="ECO:0000313" key="3">
    <source>
        <dbReference type="EMBL" id="KAF0315749.1"/>
    </source>
</evidence>
<organism evidence="3 4">
    <name type="scientific">Colletotrichum asianum</name>
    <dbReference type="NCBI Taxonomy" id="702518"/>
    <lineage>
        <taxon>Eukaryota</taxon>
        <taxon>Fungi</taxon>
        <taxon>Dikarya</taxon>
        <taxon>Ascomycota</taxon>
        <taxon>Pezizomycotina</taxon>
        <taxon>Sordariomycetes</taxon>
        <taxon>Hypocreomycetidae</taxon>
        <taxon>Glomerellales</taxon>
        <taxon>Glomerellaceae</taxon>
        <taxon>Colletotrichum</taxon>
        <taxon>Colletotrichum gloeosporioides species complex</taxon>
    </lineage>
</organism>
<sequence>MASAAPQAEIPPPTKDAKAKQDHVDEDKYEREPCEAVDDLRTTCIFTALSGLFLSERYADMTIICNGSTFKAHRAIVCPQSSFFDKAFSASFKEAASGTIDLPDNEPSIFRRLLQFLYTGNYDDGVTPTLGKPATISLLQPDEVVDELDAPIGVEDPRRGRKVTRRTSTSSRHPSHSAENLDGSGDDTTSVTDDESFSGSSGFDPGYVRRQPSGLEPEEEYNEFSGENVADELADDVDDTINKTLSQPEGAGDDVVTLVKKELYGARDDLFLHLRLYVMADKYDVPALKLLARERFYRSAELSWEVADEFPAVVDELYSDTIETHSAMRDIVCRLVGNQVGNVRTRERMEWVMKKHGEFAVGVMNYYILSKDGEFAWS</sequence>
<dbReference type="AlphaFoldDB" id="A0A8H3VX42"/>
<dbReference type="InterPro" id="IPR011333">
    <property type="entry name" value="SKP1/BTB/POZ_sf"/>
</dbReference>
<protein>
    <submittedName>
        <fullName evidence="3">BTB/POZ domain-containing protein</fullName>
    </submittedName>
</protein>
<reference evidence="3 4" key="1">
    <citation type="submission" date="2019-12" db="EMBL/GenBank/DDBJ databases">
        <title>A genome sequence resource for the geographically widespread anthracnose pathogen Colletotrichum asianum.</title>
        <authorList>
            <person name="Meng Y."/>
        </authorList>
    </citation>
    <scope>NUCLEOTIDE SEQUENCE [LARGE SCALE GENOMIC DNA]</scope>
    <source>
        <strain evidence="3 4">ICMP 18580</strain>
    </source>
</reference>
<accession>A0A8H3VX42</accession>
<evidence type="ECO:0000313" key="4">
    <source>
        <dbReference type="Proteomes" id="UP000434172"/>
    </source>
</evidence>
<feature type="compositionally biased region" description="Low complexity" evidence="1">
    <location>
        <begin position="182"/>
        <end position="203"/>
    </location>
</feature>
<dbReference type="SMART" id="SM00225">
    <property type="entry name" value="BTB"/>
    <property type="match status" value="1"/>
</dbReference>
<dbReference type="PROSITE" id="PS50097">
    <property type="entry name" value="BTB"/>
    <property type="match status" value="1"/>
</dbReference>